<dbReference type="VEuPathDB" id="VectorBase:AALB007091"/>
<dbReference type="Proteomes" id="UP000069272">
    <property type="component" value="Chromosome 3R"/>
</dbReference>
<dbReference type="EnsemblMetazoa" id="AALB007091-RA">
    <property type="protein sequence ID" value="AALB007091-PA"/>
    <property type="gene ID" value="AALB007091"/>
</dbReference>
<reference evidence="1 2" key="1">
    <citation type="journal article" date="2017" name="G3 (Bethesda)">
        <title>The Physical Genome Mapping of Anopheles albimanus Corrected Scaffold Misassemblies and Identified Interarm Rearrangements in Genus Anopheles.</title>
        <authorList>
            <person name="Artemov G.N."/>
            <person name="Peery A.N."/>
            <person name="Jiang X."/>
            <person name="Tu Z."/>
            <person name="Stegniy V.N."/>
            <person name="Sharakhova M.V."/>
            <person name="Sharakhov I.V."/>
        </authorList>
    </citation>
    <scope>NUCLEOTIDE SEQUENCE [LARGE SCALE GENOMIC DNA]</scope>
    <source>
        <strain evidence="1 2">ALBI9_A</strain>
    </source>
</reference>
<reference evidence="1" key="2">
    <citation type="submission" date="2022-08" db="UniProtKB">
        <authorList>
            <consortium name="EnsemblMetazoa"/>
        </authorList>
    </citation>
    <scope>IDENTIFICATION</scope>
    <source>
        <strain evidence="1">STECLA/ALBI9_A</strain>
    </source>
</reference>
<dbReference type="AlphaFoldDB" id="A0A182FKN4"/>
<accession>A0A182FKN4</accession>
<keyword evidence="2" id="KW-1185">Reference proteome</keyword>
<sequence length="63" mass="6762">MLALAPARSAKSEAILRIGGVAWDEFKMGQIVAVRLSARASTIRSFRSLFINRLSGSLDALNG</sequence>
<evidence type="ECO:0000313" key="1">
    <source>
        <dbReference type="EnsemblMetazoa" id="AALB007091-PA"/>
    </source>
</evidence>
<organism evidence="1 2">
    <name type="scientific">Anopheles albimanus</name>
    <name type="common">New world malaria mosquito</name>
    <dbReference type="NCBI Taxonomy" id="7167"/>
    <lineage>
        <taxon>Eukaryota</taxon>
        <taxon>Metazoa</taxon>
        <taxon>Ecdysozoa</taxon>
        <taxon>Arthropoda</taxon>
        <taxon>Hexapoda</taxon>
        <taxon>Insecta</taxon>
        <taxon>Pterygota</taxon>
        <taxon>Neoptera</taxon>
        <taxon>Endopterygota</taxon>
        <taxon>Diptera</taxon>
        <taxon>Nematocera</taxon>
        <taxon>Culicoidea</taxon>
        <taxon>Culicidae</taxon>
        <taxon>Anophelinae</taxon>
        <taxon>Anopheles</taxon>
    </lineage>
</organism>
<proteinExistence type="predicted"/>
<protein>
    <submittedName>
        <fullName evidence="1">Uncharacterized protein</fullName>
    </submittedName>
</protein>
<name>A0A182FKN4_ANOAL</name>
<evidence type="ECO:0000313" key="2">
    <source>
        <dbReference type="Proteomes" id="UP000069272"/>
    </source>
</evidence>